<evidence type="ECO:0000313" key="2">
    <source>
        <dbReference type="Proteomes" id="UP000314294"/>
    </source>
</evidence>
<comment type="caution">
    <text evidence="1">The sequence shown here is derived from an EMBL/GenBank/DDBJ whole genome shotgun (WGS) entry which is preliminary data.</text>
</comment>
<dbReference type="EMBL" id="SRLO01003571">
    <property type="protein sequence ID" value="TNN31331.1"/>
    <property type="molecule type" value="Genomic_DNA"/>
</dbReference>
<name>A0A4Z2ERW7_9TELE</name>
<keyword evidence="2" id="KW-1185">Reference proteome</keyword>
<dbReference type="Proteomes" id="UP000314294">
    <property type="component" value="Unassembled WGS sequence"/>
</dbReference>
<dbReference type="AlphaFoldDB" id="A0A4Z2ERW7"/>
<organism evidence="1 2">
    <name type="scientific">Liparis tanakae</name>
    <name type="common">Tanaka's snailfish</name>
    <dbReference type="NCBI Taxonomy" id="230148"/>
    <lineage>
        <taxon>Eukaryota</taxon>
        <taxon>Metazoa</taxon>
        <taxon>Chordata</taxon>
        <taxon>Craniata</taxon>
        <taxon>Vertebrata</taxon>
        <taxon>Euteleostomi</taxon>
        <taxon>Actinopterygii</taxon>
        <taxon>Neopterygii</taxon>
        <taxon>Teleostei</taxon>
        <taxon>Neoteleostei</taxon>
        <taxon>Acanthomorphata</taxon>
        <taxon>Eupercaria</taxon>
        <taxon>Perciformes</taxon>
        <taxon>Cottioidei</taxon>
        <taxon>Cottales</taxon>
        <taxon>Liparidae</taxon>
        <taxon>Liparis</taxon>
    </lineage>
</organism>
<sequence length="89" mass="10301">MGKYSTTSREITPVALSRVEKYTAEKKVGRKVSRRIRGRAAERTLMEDLKIKKEVLKLQPYVVQVFLSGRLWTLSHVERHMSVPVPVCF</sequence>
<accession>A0A4Z2ERW7</accession>
<gene>
    <name evidence="1" type="ORF">EYF80_058517</name>
</gene>
<reference evidence="1 2" key="1">
    <citation type="submission" date="2019-03" db="EMBL/GenBank/DDBJ databases">
        <title>First draft genome of Liparis tanakae, snailfish: a comprehensive survey of snailfish specific genes.</title>
        <authorList>
            <person name="Kim W."/>
            <person name="Song I."/>
            <person name="Jeong J.-H."/>
            <person name="Kim D."/>
            <person name="Kim S."/>
            <person name="Ryu S."/>
            <person name="Song J.Y."/>
            <person name="Lee S.K."/>
        </authorList>
    </citation>
    <scope>NUCLEOTIDE SEQUENCE [LARGE SCALE GENOMIC DNA]</scope>
    <source>
        <tissue evidence="1">Muscle</tissue>
    </source>
</reference>
<evidence type="ECO:0000313" key="1">
    <source>
        <dbReference type="EMBL" id="TNN31331.1"/>
    </source>
</evidence>
<protein>
    <submittedName>
        <fullName evidence="1">Uncharacterized protein</fullName>
    </submittedName>
</protein>
<proteinExistence type="predicted"/>